<sequence>MTNSFLQALGSTSVYCYRCPNAGFVNSSTSAALWIACKGAFIQDPPHGKPSTAAFAMSSEPGKLIGTKLSFQINHASICGMPVNAAFQSALCNDIVA</sequence>
<dbReference type="Proteomes" id="UP000887159">
    <property type="component" value="Unassembled WGS sequence"/>
</dbReference>
<accession>A0A8X6RHE3</accession>
<dbReference type="EMBL" id="BMAU01021135">
    <property type="protein sequence ID" value="GFX91686.1"/>
    <property type="molecule type" value="Genomic_DNA"/>
</dbReference>
<evidence type="ECO:0000313" key="2">
    <source>
        <dbReference type="Proteomes" id="UP000887159"/>
    </source>
</evidence>
<evidence type="ECO:0000313" key="1">
    <source>
        <dbReference type="EMBL" id="GFX91686.1"/>
    </source>
</evidence>
<proteinExistence type="predicted"/>
<comment type="caution">
    <text evidence="1">The sequence shown here is derived from an EMBL/GenBank/DDBJ whole genome shotgun (WGS) entry which is preliminary data.</text>
</comment>
<keyword evidence="2" id="KW-1185">Reference proteome</keyword>
<protein>
    <submittedName>
        <fullName evidence="1">Uncharacterized protein</fullName>
    </submittedName>
</protein>
<organism evidence="1 2">
    <name type="scientific">Trichonephila clavipes</name>
    <name type="common">Golden silk orbweaver</name>
    <name type="synonym">Nephila clavipes</name>
    <dbReference type="NCBI Taxonomy" id="2585209"/>
    <lineage>
        <taxon>Eukaryota</taxon>
        <taxon>Metazoa</taxon>
        <taxon>Ecdysozoa</taxon>
        <taxon>Arthropoda</taxon>
        <taxon>Chelicerata</taxon>
        <taxon>Arachnida</taxon>
        <taxon>Araneae</taxon>
        <taxon>Araneomorphae</taxon>
        <taxon>Entelegynae</taxon>
        <taxon>Araneoidea</taxon>
        <taxon>Nephilidae</taxon>
        <taxon>Trichonephila</taxon>
    </lineage>
</organism>
<dbReference type="AlphaFoldDB" id="A0A8X6RHE3"/>
<gene>
    <name evidence="1" type="primary">NCL1_09928</name>
    <name evidence="1" type="ORF">TNCV_3682721</name>
</gene>
<reference evidence="1" key="1">
    <citation type="submission" date="2020-08" db="EMBL/GenBank/DDBJ databases">
        <title>Multicomponent nature underlies the extraordinary mechanical properties of spider dragline silk.</title>
        <authorList>
            <person name="Kono N."/>
            <person name="Nakamura H."/>
            <person name="Mori M."/>
            <person name="Yoshida Y."/>
            <person name="Ohtoshi R."/>
            <person name="Malay A.D."/>
            <person name="Moran D.A.P."/>
            <person name="Tomita M."/>
            <person name="Numata K."/>
            <person name="Arakawa K."/>
        </authorList>
    </citation>
    <scope>NUCLEOTIDE SEQUENCE</scope>
</reference>
<name>A0A8X6RHE3_TRICX</name>